<feature type="region of interest" description="Disordered" evidence="4">
    <location>
        <begin position="385"/>
        <end position="418"/>
    </location>
</feature>
<dbReference type="GO" id="GO:0004114">
    <property type="term" value="F:3',5'-cyclic-nucleotide phosphodiesterase activity"/>
    <property type="evidence" value="ECO:0007669"/>
    <property type="project" value="InterPro"/>
</dbReference>
<keyword evidence="1 3" id="KW-0479">Metal-binding</keyword>
<dbReference type="GO" id="GO:0046872">
    <property type="term" value="F:metal ion binding"/>
    <property type="evidence" value="ECO:0007669"/>
    <property type="project" value="UniProtKB-KW"/>
</dbReference>
<evidence type="ECO:0000256" key="2">
    <source>
        <dbReference type="ARBA" id="ARBA00022801"/>
    </source>
</evidence>
<dbReference type="InterPro" id="IPR002073">
    <property type="entry name" value="PDEase_catalytic_dom"/>
</dbReference>
<dbReference type="Gene3D" id="1.10.1300.10">
    <property type="entry name" value="3'5'-cyclic nucleotide phosphodiesterase, catalytic domain"/>
    <property type="match status" value="2"/>
</dbReference>
<dbReference type="Pfam" id="PF00233">
    <property type="entry name" value="PDEase_I"/>
    <property type="match status" value="1"/>
</dbReference>
<dbReference type="SUPFAM" id="SSF109604">
    <property type="entry name" value="HD-domain/PDEase-like"/>
    <property type="match status" value="2"/>
</dbReference>
<protein>
    <recommendedName>
        <fullName evidence="3">Phosphodiesterase</fullName>
        <ecNumber evidence="3">3.1.4.-</ecNumber>
    </recommendedName>
</protein>
<dbReference type="EMBL" id="LSRX01000125">
    <property type="protein sequence ID" value="OLQ08067.1"/>
    <property type="molecule type" value="Genomic_DNA"/>
</dbReference>
<dbReference type="OrthoDB" id="342865at2759"/>
<evidence type="ECO:0000256" key="3">
    <source>
        <dbReference type="RuleBase" id="RU363067"/>
    </source>
</evidence>
<dbReference type="EC" id="3.1.4.-" evidence="3"/>
<dbReference type="GO" id="GO:0007165">
    <property type="term" value="P:signal transduction"/>
    <property type="evidence" value="ECO:0007669"/>
    <property type="project" value="InterPro"/>
</dbReference>
<gene>
    <name evidence="7" type="primary">pde-4</name>
    <name evidence="7" type="ORF">AK812_SmicGene8472</name>
</gene>
<dbReference type="PROSITE" id="PS50053">
    <property type="entry name" value="UBIQUITIN_2"/>
    <property type="match status" value="1"/>
</dbReference>
<dbReference type="PROSITE" id="PS51845">
    <property type="entry name" value="PDEASE_I_2"/>
    <property type="match status" value="1"/>
</dbReference>
<keyword evidence="2 3" id="KW-0378">Hydrolase</keyword>
<sequence length="1294" mass="140732">MSHDEEFPPGTHVEYYSQTASRWVPAVVLGFRAGTYQLDIHPGAAASKVRRVEIADSPGSADCDVDPERLQRGAAAEYYSTSYGAWVPAEVLGWDAQRCAYILNIQPVAAPSKVRRPRAPAQVQESAESFSWAPCDSCEALCSTVDLVHLGCHAFCGPCLYKHFTRTGRYHCPRCDAKLQPDQVFPLRLVFQPRSVPAYRCNSELQSALSLSSFAEYGLKLILLAPFSADLRGRQEGPTPLMPESAPLRELDGVEEERGSRKRPCFDDVEEVMDTQGSEVTPSATLGVEGSVLAVRECIHQVLSSWWITGKSRRELEAALDHLRYIETELPMQKDEQHNSISNEEKKKNKSSLEELHEELQVGKTKSVSRRWLVETFTEGHELSASRRSSNISEVTPISPRSSLKVAASEEAHSERDENELYADIEPTDTADIVVSLSGDTEVAELLRGVGRLDFDVLAFAELPGIKGHMLEVLFQKAAQHHNLLEKLEDQSAVKEGLLFRSRLPRFLRTIEETYRSDVPYHTAVHASDAMMTMEWLLRSQSLLGQISAVDHLMVAESKHQWAISEVLLPLSGRSLSVEAELEASVDEFRHRVQESLGVKKGRLLNSTGRALDGHSTLRESGLQSGDMLTWHVGQVQVQASSQAVAALLSDGSVVTWGHADYGGDSSSVQHRLNRVRQVQAGAKSFAAILDDGSVVTWGNPSCGGDSSAVQHHLCSVTHIQASSGAFAAICGDGSVVAWGDPCHGGNCSQVQDQLKNVRQIHSTLRAFAAILADGSVVTWGQKSAGGSSSAVQSQLRCVCQIQSSQRAFAAILEDGSVVTWGNVDYGGCSSAVQGQLKTVQQIQSTSGAFAAILADGSVVTWGARDYGGDSETVQARLKDVRQIQASSAAFAAILGDGCIVTWGCESWGGSSLSVQGQLKDVHCVQASMGAFAAIRCDGSVVVWGSSMFGGICTLVQAQLEDVQCIQASDSSFAAIRGDGSVVTWGDPDYLSWAQPNTGCDSAVVQQQLVDVQFIQASSVSFAAVLGDGSVVTWGDAPNGGDSSAVQALTSMAIHDVGHPGRNNLFHSKSLSPLAISYNDKSILENFHVATAFEIMQKDADMNWLALLSTDFVPPGKEKPSNLQSQMRRGMIEIVLGTDMAKHNQHQKSLMSWMANKPTAETPAGEQAFLQDKLELLEVLAHAADISNPCKPHDMMLFWAERVLSEFWLQGDEESRLNLEFSPMCERAVGECSVPKQQIGFLNFVIAPFYQPLAELLPEVQEAVDHMTDNRAFWQKKETEQASVTDIFGPRGEA</sequence>
<evidence type="ECO:0000259" key="6">
    <source>
        <dbReference type="PROSITE" id="PS51845"/>
    </source>
</evidence>
<dbReference type="InterPro" id="IPR000626">
    <property type="entry name" value="Ubiquitin-like_dom"/>
</dbReference>
<feature type="domain" description="Ubiquitin-like" evidence="5">
    <location>
        <begin position="564"/>
        <end position="629"/>
    </location>
</feature>
<keyword evidence="8" id="KW-1185">Reference proteome</keyword>
<dbReference type="Proteomes" id="UP000186817">
    <property type="component" value="Unassembled WGS sequence"/>
</dbReference>
<feature type="compositionally biased region" description="Polar residues" evidence="4">
    <location>
        <begin position="386"/>
        <end position="402"/>
    </location>
</feature>
<organism evidence="7 8">
    <name type="scientific">Symbiodinium microadriaticum</name>
    <name type="common">Dinoflagellate</name>
    <name type="synonym">Zooxanthella microadriatica</name>
    <dbReference type="NCBI Taxonomy" id="2951"/>
    <lineage>
        <taxon>Eukaryota</taxon>
        <taxon>Sar</taxon>
        <taxon>Alveolata</taxon>
        <taxon>Dinophyceae</taxon>
        <taxon>Suessiales</taxon>
        <taxon>Symbiodiniaceae</taxon>
        <taxon>Symbiodinium</taxon>
    </lineage>
</organism>
<comment type="caution">
    <text evidence="7">The sequence shown here is derived from an EMBL/GenBank/DDBJ whole genome shotgun (WGS) entry which is preliminary data.</text>
</comment>
<feature type="domain" description="PDEase" evidence="6">
    <location>
        <begin position="1048"/>
        <end position="1281"/>
    </location>
</feature>
<comment type="similarity">
    <text evidence="3">Belongs to the cyclic nucleotide phosphodiesterase family.</text>
</comment>
<evidence type="ECO:0000313" key="7">
    <source>
        <dbReference type="EMBL" id="OLQ08067.1"/>
    </source>
</evidence>
<feature type="region of interest" description="Disordered" evidence="4">
    <location>
        <begin position="334"/>
        <end position="354"/>
    </location>
</feature>
<accession>A0A1Q9EL04</accession>
<evidence type="ECO:0000256" key="4">
    <source>
        <dbReference type="SAM" id="MobiDB-lite"/>
    </source>
</evidence>
<dbReference type="PROSITE" id="PS00126">
    <property type="entry name" value="PDEASE_I_1"/>
    <property type="match status" value="1"/>
</dbReference>
<evidence type="ECO:0000256" key="1">
    <source>
        <dbReference type="ARBA" id="ARBA00022723"/>
    </source>
</evidence>
<dbReference type="PANTHER" id="PTHR11347">
    <property type="entry name" value="CYCLIC NUCLEOTIDE PHOSPHODIESTERASE"/>
    <property type="match status" value="1"/>
</dbReference>
<reference evidence="7 8" key="1">
    <citation type="submission" date="2016-02" db="EMBL/GenBank/DDBJ databases">
        <title>Genome analysis of coral dinoflagellate symbionts highlights evolutionary adaptations to a symbiotic lifestyle.</title>
        <authorList>
            <person name="Aranda M."/>
            <person name="Li Y."/>
            <person name="Liew Y.J."/>
            <person name="Baumgarten S."/>
            <person name="Simakov O."/>
            <person name="Wilson M."/>
            <person name="Piel J."/>
            <person name="Ashoor H."/>
            <person name="Bougouffa S."/>
            <person name="Bajic V.B."/>
            <person name="Ryu T."/>
            <person name="Ravasi T."/>
            <person name="Bayer T."/>
            <person name="Micklem G."/>
            <person name="Kim H."/>
            <person name="Bhak J."/>
            <person name="Lajeunesse T.C."/>
            <person name="Voolstra C.R."/>
        </authorList>
    </citation>
    <scope>NUCLEOTIDE SEQUENCE [LARGE SCALE GENOMIC DNA]</scope>
    <source>
        <strain evidence="7 8">CCMP2467</strain>
    </source>
</reference>
<dbReference type="SUPFAM" id="SSF50985">
    <property type="entry name" value="RCC1/BLIP-II"/>
    <property type="match status" value="1"/>
</dbReference>
<comment type="cofactor">
    <cofactor evidence="3">
        <name>a divalent metal cation</name>
        <dbReference type="ChEBI" id="CHEBI:60240"/>
    </cofactor>
    <text evidence="3">Binds 2 divalent metal cations per subunit. Site 1 may preferentially bind zinc ions, while site 2 has a preference for magnesium and/or manganese ions.</text>
</comment>
<dbReference type="InterPro" id="IPR036971">
    <property type="entry name" value="PDEase_catalytic_dom_sf"/>
</dbReference>
<evidence type="ECO:0000259" key="5">
    <source>
        <dbReference type="PROSITE" id="PS50053"/>
    </source>
</evidence>
<proteinExistence type="inferred from homology"/>
<dbReference type="InterPro" id="IPR009091">
    <property type="entry name" value="RCC1/BLIP-II"/>
</dbReference>
<dbReference type="Gene3D" id="2.130.10.30">
    <property type="entry name" value="Regulator of chromosome condensation 1/beta-lactamase-inhibitor protein II"/>
    <property type="match status" value="2"/>
</dbReference>
<name>A0A1Q9EL04_SYMMI</name>
<dbReference type="InterPro" id="IPR023174">
    <property type="entry name" value="PDEase_CS"/>
</dbReference>
<evidence type="ECO:0000313" key="8">
    <source>
        <dbReference type="Proteomes" id="UP000186817"/>
    </source>
</evidence>